<keyword evidence="5" id="KW-1185">Reference proteome</keyword>
<keyword evidence="2" id="KW-0067">ATP-binding</keyword>
<proteinExistence type="predicted"/>
<organism evidence="4 5">
    <name type="scientific">Rubroshorea leprosula</name>
    <dbReference type="NCBI Taxonomy" id="152421"/>
    <lineage>
        <taxon>Eukaryota</taxon>
        <taxon>Viridiplantae</taxon>
        <taxon>Streptophyta</taxon>
        <taxon>Embryophyta</taxon>
        <taxon>Tracheophyta</taxon>
        <taxon>Spermatophyta</taxon>
        <taxon>Magnoliopsida</taxon>
        <taxon>eudicotyledons</taxon>
        <taxon>Gunneridae</taxon>
        <taxon>Pentapetalae</taxon>
        <taxon>rosids</taxon>
        <taxon>malvids</taxon>
        <taxon>Malvales</taxon>
        <taxon>Dipterocarpaceae</taxon>
        <taxon>Rubroshorea</taxon>
    </lineage>
</organism>
<evidence type="ECO:0000313" key="5">
    <source>
        <dbReference type="Proteomes" id="UP001054252"/>
    </source>
</evidence>
<dbReference type="PANTHER" id="PTHR27001">
    <property type="entry name" value="OS01G0253100 PROTEIN"/>
    <property type="match status" value="1"/>
</dbReference>
<dbReference type="InterPro" id="IPR011009">
    <property type="entry name" value="Kinase-like_dom_sf"/>
</dbReference>
<dbReference type="PANTHER" id="PTHR27001:SF931">
    <property type="entry name" value="OS11G0664100 PROTEIN"/>
    <property type="match status" value="1"/>
</dbReference>
<dbReference type="SUPFAM" id="SSF56112">
    <property type="entry name" value="Protein kinase-like (PK-like)"/>
    <property type="match status" value="1"/>
</dbReference>
<dbReference type="GO" id="GO:0005524">
    <property type="term" value="F:ATP binding"/>
    <property type="evidence" value="ECO:0007669"/>
    <property type="project" value="UniProtKB-KW"/>
</dbReference>
<name>A0AAV5IBL9_9ROSI</name>
<dbReference type="GO" id="GO:0004672">
    <property type="term" value="F:protein kinase activity"/>
    <property type="evidence" value="ECO:0007669"/>
    <property type="project" value="InterPro"/>
</dbReference>
<evidence type="ECO:0000313" key="4">
    <source>
        <dbReference type="EMBL" id="GKU96432.1"/>
    </source>
</evidence>
<gene>
    <name evidence="4" type="ORF">SLEP1_g9669</name>
</gene>
<reference evidence="4 5" key="1">
    <citation type="journal article" date="2021" name="Commun. Biol.">
        <title>The genome of Shorea leprosula (Dipterocarpaceae) highlights the ecological relevance of drought in aseasonal tropical rainforests.</title>
        <authorList>
            <person name="Ng K.K.S."/>
            <person name="Kobayashi M.J."/>
            <person name="Fawcett J.A."/>
            <person name="Hatakeyama M."/>
            <person name="Paape T."/>
            <person name="Ng C.H."/>
            <person name="Ang C.C."/>
            <person name="Tnah L.H."/>
            <person name="Lee C.T."/>
            <person name="Nishiyama T."/>
            <person name="Sese J."/>
            <person name="O'Brien M.J."/>
            <person name="Copetti D."/>
            <person name="Mohd Noor M.I."/>
            <person name="Ong R.C."/>
            <person name="Putra M."/>
            <person name="Sireger I.Z."/>
            <person name="Indrioko S."/>
            <person name="Kosugi Y."/>
            <person name="Izuno A."/>
            <person name="Isagi Y."/>
            <person name="Lee S.L."/>
            <person name="Shimizu K.K."/>
        </authorList>
    </citation>
    <scope>NUCLEOTIDE SEQUENCE [LARGE SCALE GENOMIC DNA]</scope>
    <source>
        <strain evidence="4">214</strain>
    </source>
</reference>
<keyword evidence="1" id="KW-0547">Nucleotide-binding</keyword>
<dbReference type="Gene3D" id="1.10.510.10">
    <property type="entry name" value="Transferase(Phosphotransferase) domain 1"/>
    <property type="match status" value="1"/>
</dbReference>
<dbReference type="Pfam" id="PF00069">
    <property type="entry name" value="Pkinase"/>
    <property type="match status" value="1"/>
</dbReference>
<dbReference type="SMART" id="SM00220">
    <property type="entry name" value="S_TKc"/>
    <property type="match status" value="1"/>
</dbReference>
<feature type="domain" description="Protein kinase" evidence="3">
    <location>
        <begin position="1"/>
        <end position="218"/>
    </location>
</feature>
<dbReference type="AlphaFoldDB" id="A0AAV5IBL9"/>
<dbReference type="PROSITE" id="PS50011">
    <property type="entry name" value="PROTEIN_KINASE_DOM"/>
    <property type="match status" value="1"/>
</dbReference>
<evidence type="ECO:0000259" key="3">
    <source>
        <dbReference type="PROSITE" id="PS50011"/>
    </source>
</evidence>
<comment type="caution">
    <text evidence="4">The sequence shown here is derived from an EMBL/GenBank/DDBJ whole genome shotgun (WGS) entry which is preliminary data.</text>
</comment>
<dbReference type="Proteomes" id="UP001054252">
    <property type="component" value="Unassembled WGS sequence"/>
</dbReference>
<evidence type="ECO:0000256" key="2">
    <source>
        <dbReference type="ARBA" id="ARBA00022840"/>
    </source>
</evidence>
<dbReference type="EMBL" id="BPVZ01000010">
    <property type="protein sequence ID" value="GKU96432.1"/>
    <property type="molecule type" value="Genomic_DNA"/>
</dbReference>
<dbReference type="GO" id="GO:0005886">
    <property type="term" value="C:plasma membrane"/>
    <property type="evidence" value="ECO:0007669"/>
    <property type="project" value="TreeGrafter"/>
</dbReference>
<dbReference type="InterPro" id="IPR000719">
    <property type="entry name" value="Prot_kinase_dom"/>
</dbReference>
<protein>
    <recommendedName>
        <fullName evidence="3">Protein kinase domain-containing protein</fullName>
    </recommendedName>
</protein>
<sequence length="218" mass="24612">MPCAIRMQLYEENNSCTNKGRGEGKVRVREGFVIARKFGLNWKETMKILKQVAAALVHFHDNGTSVYVDLKPENILIDRGKNAFLCDFGAVVKEGGNMPETYTKEYSAPEVVEPHKNSKITKKVDSYSFGIVVLQLIMQDAAILPIENGKNIVQKHIKDRAKDAAEFGRQHAVCRRLLQDGCSKEEEIKITDVALRCARGNPEARPSMKEIQRMLHEI</sequence>
<accession>A0AAV5IBL9</accession>
<evidence type="ECO:0000256" key="1">
    <source>
        <dbReference type="ARBA" id="ARBA00022741"/>
    </source>
</evidence>